<accession>M1YVK7</accession>
<dbReference type="Proteomes" id="UP000011704">
    <property type="component" value="Unassembled WGS sequence"/>
</dbReference>
<dbReference type="AlphaFoldDB" id="M1YVK7"/>
<keyword evidence="1" id="KW-0472">Membrane</keyword>
<protein>
    <submittedName>
        <fullName evidence="2">Uncharacterized protein</fullName>
    </submittedName>
</protein>
<keyword evidence="1" id="KW-1133">Transmembrane helix</keyword>
<comment type="caution">
    <text evidence="2">The sequence shown here is derived from an EMBL/GenBank/DDBJ whole genome shotgun (WGS) entry which is preliminary data.</text>
</comment>
<keyword evidence="1" id="KW-0812">Transmembrane</keyword>
<dbReference type="RefSeq" id="WP_005005671.1">
    <property type="nucleotide sequence ID" value="NZ_HG422173.1"/>
</dbReference>
<gene>
    <name evidence="2" type="ORF">NITGR_1020007</name>
</gene>
<evidence type="ECO:0000313" key="3">
    <source>
        <dbReference type="Proteomes" id="UP000011704"/>
    </source>
</evidence>
<feature type="transmembrane region" description="Helical" evidence="1">
    <location>
        <begin position="52"/>
        <end position="71"/>
    </location>
</feature>
<name>M1YVK7_NITG3</name>
<feature type="transmembrane region" description="Helical" evidence="1">
    <location>
        <begin position="27"/>
        <end position="46"/>
    </location>
</feature>
<organism evidence="2 3">
    <name type="scientific">Nitrospina gracilis (strain 3/211)</name>
    <dbReference type="NCBI Taxonomy" id="1266370"/>
    <lineage>
        <taxon>Bacteria</taxon>
        <taxon>Pseudomonadati</taxon>
        <taxon>Nitrospinota/Tectimicrobiota group</taxon>
        <taxon>Nitrospinota</taxon>
        <taxon>Nitrospinia</taxon>
        <taxon>Nitrospinales</taxon>
        <taxon>Nitrospinaceae</taxon>
        <taxon>Nitrospina</taxon>
    </lineage>
</organism>
<dbReference type="HOGENOM" id="CLU_2634487_0_0_0"/>
<evidence type="ECO:0000256" key="1">
    <source>
        <dbReference type="SAM" id="Phobius"/>
    </source>
</evidence>
<sequence length="77" mass="9058">MFHFELRPEVRKQLKNPDLFVKGQEKLYWGIILAMSAVIIMLILMFKDPEKVLHPVWLMFLGLGLAGWGEVQKYRAK</sequence>
<evidence type="ECO:0000313" key="2">
    <source>
        <dbReference type="EMBL" id="CCQ89345.1"/>
    </source>
</evidence>
<proteinExistence type="predicted"/>
<dbReference type="InParanoid" id="M1YVK7"/>
<reference evidence="2 3" key="1">
    <citation type="journal article" date="2013" name="Front. Microbiol.">
        <title>The genome of Nitrospina gracilis illuminates the metabolism and evolution of the major marine nitrite oxidizer.</title>
        <authorList>
            <person name="Luecker S."/>
            <person name="Nowka B."/>
            <person name="Rattei T."/>
            <person name="Spieck E."/>
            <person name="and Daims H."/>
        </authorList>
    </citation>
    <scope>NUCLEOTIDE SEQUENCE [LARGE SCALE GENOMIC DNA]</scope>
    <source>
        <strain evidence="2 3">3/211</strain>
    </source>
</reference>
<keyword evidence="3" id="KW-1185">Reference proteome</keyword>
<dbReference type="EMBL" id="CAQJ01000005">
    <property type="protein sequence ID" value="CCQ89345.1"/>
    <property type="molecule type" value="Genomic_DNA"/>
</dbReference>